<dbReference type="PANTHER" id="PTHR35040">
    <property type="match status" value="1"/>
</dbReference>
<name>A0A6A7AYY9_9PLEO</name>
<reference evidence="1" key="1">
    <citation type="submission" date="2020-01" db="EMBL/GenBank/DDBJ databases">
        <authorList>
            <consortium name="DOE Joint Genome Institute"/>
            <person name="Haridas S."/>
            <person name="Albert R."/>
            <person name="Binder M."/>
            <person name="Bloem J."/>
            <person name="Labutti K."/>
            <person name="Salamov A."/>
            <person name="Andreopoulos B."/>
            <person name="Baker S.E."/>
            <person name="Barry K."/>
            <person name="Bills G."/>
            <person name="Bluhm B.H."/>
            <person name="Cannon C."/>
            <person name="Castanera R."/>
            <person name="Culley D.E."/>
            <person name="Daum C."/>
            <person name="Ezra D."/>
            <person name="Gonzalez J.B."/>
            <person name="Henrissat B."/>
            <person name="Kuo A."/>
            <person name="Liang C."/>
            <person name="Lipzen A."/>
            <person name="Lutzoni F."/>
            <person name="Magnuson J."/>
            <person name="Mondo S."/>
            <person name="Nolan M."/>
            <person name="Ohm R."/>
            <person name="Pangilinan J."/>
            <person name="Park H.-J."/>
            <person name="Ramirez L."/>
            <person name="Alfaro M."/>
            <person name="Sun H."/>
            <person name="Tritt A."/>
            <person name="Yoshinaga Y."/>
            <person name="Zwiers L.-H."/>
            <person name="Turgeon B.G."/>
            <person name="Goodwin S.B."/>
            <person name="Spatafora J.W."/>
            <person name="Crous P.W."/>
            <person name="Grigoriev I.V."/>
        </authorList>
    </citation>
    <scope>NUCLEOTIDE SEQUENCE</scope>
    <source>
        <strain evidence="1">IPT5</strain>
    </source>
</reference>
<keyword evidence="2" id="KW-1185">Reference proteome</keyword>
<dbReference type="Proteomes" id="UP000799423">
    <property type="component" value="Unassembled WGS sequence"/>
</dbReference>
<dbReference type="EMBL" id="MU006324">
    <property type="protein sequence ID" value="KAF2847607.1"/>
    <property type="molecule type" value="Genomic_DNA"/>
</dbReference>
<dbReference type="OrthoDB" id="5342184at2759"/>
<accession>A0A6A7AYY9</accession>
<evidence type="ECO:0000313" key="1">
    <source>
        <dbReference type="EMBL" id="KAF2847607.1"/>
    </source>
</evidence>
<dbReference type="PANTHER" id="PTHR35040:SF7">
    <property type="entry name" value="FIBRONECTIN TYPE-III DOMAIN-CONTAINING PROTEIN-RELATED"/>
    <property type="match status" value="1"/>
</dbReference>
<dbReference type="Pfam" id="PF12138">
    <property type="entry name" value="Spherulin4"/>
    <property type="match status" value="1"/>
</dbReference>
<proteinExistence type="predicted"/>
<evidence type="ECO:0000313" key="2">
    <source>
        <dbReference type="Proteomes" id="UP000799423"/>
    </source>
</evidence>
<protein>
    <submittedName>
        <fullName evidence="1">Uncharacterized protein</fullName>
    </submittedName>
</protein>
<dbReference type="AlphaFoldDB" id="A0A6A7AYY9"/>
<dbReference type="InterPro" id="IPR021986">
    <property type="entry name" value="Spherulin4"/>
</dbReference>
<organism evidence="1 2">
    <name type="scientific">Plenodomus tracheiphilus IPT5</name>
    <dbReference type="NCBI Taxonomy" id="1408161"/>
    <lineage>
        <taxon>Eukaryota</taxon>
        <taxon>Fungi</taxon>
        <taxon>Dikarya</taxon>
        <taxon>Ascomycota</taxon>
        <taxon>Pezizomycotina</taxon>
        <taxon>Dothideomycetes</taxon>
        <taxon>Pleosporomycetidae</taxon>
        <taxon>Pleosporales</taxon>
        <taxon>Pleosporineae</taxon>
        <taxon>Leptosphaeriaceae</taxon>
        <taxon>Plenodomus</taxon>
    </lineage>
</organism>
<gene>
    <name evidence="1" type="ORF">T440DRAFT_538369</name>
</gene>
<sequence length="265" mass="29976">MSILVPLYIYPTPGAWDPLYAAANSHRNVDFTVILNPCSGPCMGSLPDQVYLDEIPKLRAYPNIRTLGYVATHYAEKDIETVLAEIDTYAKWPKVSNITKVRVDGIFLDETPSTFDQDDYQYLKRAGQAIRNTTSFNDHFIAHNPGLLSPAILNSQTVLQESYLNLTDLTVVFEETFDKWLDKDTLDPLQEHKIRRSKLAVILHSLPNLSDRVLGFVVEQVEETADWLFLTDVSEDDAYYHSFSGMFGNVVKAVDGGLGRRRGKR</sequence>